<organism evidence="1 2">
    <name type="scientific">Aspergillus keveii</name>
    <dbReference type="NCBI Taxonomy" id="714993"/>
    <lineage>
        <taxon>Eukaryota</taxon>
        <taxon>Fungi</taxon>
        <taxon>Dikarya</taxon>
        <taxon>Ascomycota</taxon>
        <taxon>Pezizomycotina</taxon>
        <taxon>Eurotiomycetes</taxon>
        <taxon>Eurotiomycetidae</taxon>
        <taxon>Eurotiales</taxon>
        <taxon>Aspergillaceae</taxon>
        <taxon>Aspergillus</taxon>
        <taxon>Aspergillus subgen. Nidulantes</taxon>
    </lineage>
</organism>
<reference evidence="1 2" key="1">
    <citation type="submission" date="2024-07" db="EMBL/GenBank/DDBJ databases">
        <title>Section-level genome sequencing and comparative genomics of Aspergillus sections Usti and Cavernicolus.</title>
        <authorList>
            <consortium name="Lawrence Berkeley National Laboratory"/>
            <person name="Nybo J.L."/>
            <person name="Vesth T.C."/>
            <person name="Theobald S."/>
            <person name="Frisvad J.C."/>
            <person name="Larsen T.O."/>
            <person name="Kjaerboelling I."/>
            <person name="Rothschild-Mancinelli K."/>
            <person name="Lyhne E.K."/>
            <person name="Kogle M.E."/>
            <person name="Barry K."/>
            <person name="Clum A."/>
            <person name="Na H."/>
            <person name="Ledsgaard L."/>
            <person name="Lin J."/>
            <person name="Lipzen A."/>
            <person name="Kuo A."/>
            <person name="Riley R."/>
            <person name="Mondo S."/>
            <person name="Labutti K."/>
            <person name="Haridas S."/>
            <person name="Pangalinan J."/>
            <person name="Salamov A.A."/>
            <person name="Simmons B.A."/>
            <person name="Magnuson J.K."/>
            <person name="Chen J."/>
            <person name="Drula E."/>
            <person name="Henrissat B."/>
            <person name="Wiebenga A."/>
            <person name="Lubbers R.J."/>
            <person name="Gomes A.C."/>
            <person name="Makela M.R."/>
            <person name="Stajich J."/>
            <person name="Grigoriev I.V."/>
            <person name="Mortensen U.H."/>
            <person name="De Vries R.P."/>
            <person name="Baker S.E."/>
            <person name="Andersen M.R."/>
        </authorList>
    </citation>
    <scope>NUCLEOTIDE SEQUENCE [LARGE SCALE GENOMIC DNA]</scope>
    <source>
        <strain evidence="1 2">CBS 209.92</strain>
    </source>
</reference>
<keyword evidence="2" id="KW-1185">Reference proteome</keyword>
<accession>A0ABR4FU11</accession>
<protein>
    <submittedName>
        <fullName evidence="1">Uncharacterized protein</fullName>
    </submittedName>
</protein>
<proteinExistence type="predicted"/>
<dbReference type="EMBL" id="JBFTWV010000111">
    <property type="protein sequence ID" value="KAL2786751.1"/>
    <property type="molecule type" value="Genomic_DNA"/>
</dbReference>
<name>A0ABR4FU11_9EURO</name>
<gene>
    <name evidence="1" type="ORF">BJX66DRAFT_312295</name>
</gene>
<sequence>MLAVYRHTGGYGRNAAPSPRMEDEKAAICCLFYLLSNNFRTSFPGAFAELASGPV</sequence>
<comment type="caution">
    <text evidence="1">The sequence shown here is derived from an EMBL/GenBank/DDBJ whole genome shotgun (WGS) entry which is preliminary data.</text>
</comment>
<evidence type="ECO:0000313" key="1">
    <source>
        <dbReference type="EMBL" id="KAL2786751.1"/>
    </source>
</evidence>
<dbReference type="Proteomes" id="UP001610563">
    <property type="component" value="Unassembled WGS sequence"/>
</dbReference>
<evidence type="ECO:0000313" key="2">
    <source>
        <dbReference type="Proteomes" id="UP001610563"/>
    </source>
</evidence>